<keyword evidence="1" id="KW-0812">Transmembrane</keyword>
<evidence type="ECO:0000313" key="3">
    <source>
        <dbReference type="EMBL" id="RFC62522.1"/>
    </source>
</evidence>
<dbReference type="AlphaFoldDB" id="A0A371WZY1"/>
<dbReference type="OrthoDB" id="7360463at2"/>
<dbReference type="EMBL" id="QURL01000006">
    <property type="protein sequence ID" value="RFC62522.1"/>
    <property type="molecule type" value="Genomic_DNA"/>
</dbReference>
<feature type="domain" description="DUF2062" evidence="2">
    <location>
        <begin position="27"/>
        <end position="173"/>
    </location>
</feature>
<feature type="transmembrane region" description="Helical" evidence="1">
    <location>
        <begin position="142"/>
        <end position="165"/>
    </location>
</feature>
<feature type="transmembrane region" description="Helical" evidence="1">
    <location>
        <begin position="45"/>
        <end position="76"/>
    </location>
</feature>
<reference evidence="3 4" key="1">
    <citation type="submission" date="2018-08" db="EMBL/GenBank/DDBJ databases">
        <title>Fulvimarina sp. 85, whole genome shotgun sequence.</title>
        <authorList>
            <person name="Tuo L."/>
        </authorList>
    </citation>
    <scope>NUCLEOTIDE SEQUENCE [LARGE SCALE GENOMIC DNA]</scope>
    <source>
        <strain evidence="3 4">85</strain>
    </source>
</reference>
<gene>
    <name evidence="3" type="ORF">DYI37_14790</name>
</gene>
<name>A0A371WZY1_9HYPH</name>
<dbReference type="Proteomes" id="UP000264310">
    <property type="component" value="Unassembled WGS sequence"/>
</dbReference>
<proteinExistence type="predicted"/>
<accession>A0A371WZY1</accession>
<evidence type="ECO:0000256" key="1">
    <source>
        <dbReference type="SAM" id="Phobius"/>
    </source>
</evidence>
<keyword evidence="1" id="KW-1133">Transmembrane helix</keyword>
<keyword evidence="1" id="KW-0472">Membrane</keyword>
<dbReference type="RefSeq" id="WP_116684044.1">
    <property type="nucleotide sequence ID" value="NZ_QURL01000006.1"/>
</dbReference>
<organism evidence="3 4">
    <name type="scientific">Fulvimarina endophytica</name>
    <dbReference type="NCBI Taxonomy" id="2293836"/>
    <lineage>
        <taxon>Bacteria</taxon>
        <taxon>Pseudomonadati</taxon>
        <taxon>Pseudomonadota</taxon>
        <taxon>Alphaproteobacteria</taxon>
        <taxon>Hyphomicrobiales</taxon>
        <taxon>Aurantimonadaceae</taxon>
        <taxon>Fulvimarina</taxon>
    </lineage>
</organism>
<keyword evidence="4" id="KW-1185">Reference proteome</keyword>
<dbReference type="Pfam" id="PF09835">
    <property type="entry name" value="DUF2062"/>
    <property type="match status" value="1"/>
</dbReference>
<comment type="caution">
    <text evidence="3">The sequence shown here is derived from an EMBL/GenBank/DDBJ whole genome shotgun (WGS) entry which is preliminary data.</text>
</comment>
<evidence type="ECO:0000313" key="4">
    <source>
        <dbReference type="Proteomes" id="UP000264310"/>
    </source>
</evidence>
<dbReference type="PANTHER" id="PTHR40547">
    <property type="entry name" value="SLL0298 PROTEIN"/>
    <property type="match status" value="1"/>
</dbReference>
<sequence length="191" mass="21384">MLFRRRTPETFKEKVRLWLWPRTSFRRSFLYFKKRVLRLHATPHAVAAGFAAGVFASFTPFLGFHFLLAFAIAYVIRGNMAAAAIGTGVGNPFTFPLIWTMSYECGSKILYGRGELGSPRQVGHALREMDFSAIWKPLLEPMLVGGIPIGIAAGAVCYVIVHAGVKRFQSRRAARIAKRGLQRARDMVIPQ</sequence>
<dbReference type="PANTHER" id="PTHR40547:SF1">
    <property type="entry name" value="SLL0298 PROTEIN"/>
    <property type="match status" value="1"/>
</dbReference>
<evidence type="ECO:0000259" key="2">
    <source>
        <dbReference type="Pfam" id="PF09835"/>
    </source>
</evidence>
<dbReference type="InterPro" id="IPR018639">
    <property type="entry name" value="DUF2062"/>
</dbReference>
<protein>
    <submittedName>
        <fullName evidence="3">DUF2062 domain-containing protein</fullName>
    </submittedName>
</protein>